<keyword evidence="1" id="KW-0472">Membrane</keyword>
<dbReference type="OrthoDB" id="5491447at2"/>
<dbReference type="Proteomes" id="UP000285211">
    <property type="component" value="Unassembled WGS sequence"/>
</dbReference>
<evidence type="ECO:0000256" key="2">
    <source>
        <dbReference type="SAM" id="SignalP"/>
    </source>
</evidence>
<name>A0A437KUA4_9FLAO</name>
<evidence type="ECO:0000256" key="1">
    <source>
        <dbReference type="SAM" id="Phobius"/>
    </source>
</evidence>
<keyword evidence="1" id="KW-1133">Transmembrane helix</keyword>
<dbReference type="RefSeq" id="WP_128195115.1">
    <property type="nucleotide sequence ID" value="NZ_SACJ01000005.1"/>
</dbReference>
<feature type="chain" id="PRO_5019027724" evidence="2">
    <location>
        <begin position="20"/>
        <end position="253"/>
    </location>
</feature>
<keyword evidence="2" id="KW-0732">Signal</keyword>
<dbReference type="AlphaFoldDB" id="A0A437KUA4"/>
<sequence length="253" mass="30162">MNKIFIVISFLFFLSTTNAQDSLAVAKKEAVSISKFQEKDIIVDADSIALKSFSKNYKQKYSDSDFIYEYQPAEKNAWDRFKEWVVNLLINFFKLGNLKTSILVIKILGVLIILLVIYLITKAIINKEGQWIFGSNSNKKRIEYHDIEKNIHLIDFEKLIHESLEQGKKRLCIRYYYLWLLKVMTENNFIEWHVDKTNTDYLYELQSKPHKDEFTYLSYLYNYIWYGEFDMDDNSFQNTQSRFKDALKTFGNE</sequence>
<organism evidence="3 4">
    <name type="scientific">Flavobacterium sufflavum</name>
    <dbReference type="NCBI Taxonomy" id="1921138"/>
    <lineage>
        <taxon>Bacteria</taxon>
        <taxon>Pseudomonadati</taxon>
        <taxon>Bacteroidota</taxon>
        <taxon>Flavobacteriia</taxon>
        <taxon>Flavobacteriales</taxon>
        <taxon>Flavobacteriaceae</taxon>
        <taxon>Flavobacterium</taxon>
    </lineage>
</organism>
<evidence type="ECO:0000313" key="4">
    <source>
        <dbReference type="Proteomes" id="UP000285211"/>
    </source>
</evidence>
<evidence type="ECO:0000313" key="3">
    <source>
        <dbReference type="EMBL" id="RVT75763.1"/>
    </source>
</evidence>
<dbReference type="EMBL" id="SACJ01000005">
    <property type="protein sequence ID" value="RVT75763.1"/>
    <property type="molecule type" value="Genomic_DNA"/>
</dbReference>
<feature type="transmembrane region" description="Helical" evidence="1">
    <location>
        <begin position="101"/>
        <end position="120"/>
    </location>
</feature>
<proteinExistence type="predicted"/>
<accession>A0A437KUA4</accession>
<feature type="signal peptide" evidence="2">
    <location>
        <begin position="1"/>
        <end position="19"/>
    </location>
</feature>
<reference evidence="3 4" key="1">
    <citation type="submission" date="2019-01" db="EMBL/GenBank/DDBJ databases">
        <authorList>
            <person name="Chen W.-M."/>
        </authorList>
    </citation>
    <scope>NUCLEOTIDE SEQUENCE [LARGE SCALE GENOMIC DNA]</scope>
    <source>
        <strain evidence="3 4">BBQ-12</strain>
    </source>
</reference>
<keyword evidence="1" id="KW-0812">Transmembrane</keyword>
<gene>
    <name evidence="3" type="ORF">EOD40_09935</name>
</gene>
<comment type="caution">
    <text evidence="3">The sequence shown here is derived from an EMBL/GenBank/DDBJ whole genome shotgun (WGS) entry which is preliminary data.</text>
</comment>
<protein>
    <submittedName>
        <fullName evidence="3">DUF4129 domain-containing protein</fullName>
    </submittedName>
</protein>
<keyword evidence="4" id="KW-1185">Reference proteome</keyword>